<dbReference type="AlphaFoldDB" id="A0AAD7C2L1"/>
<organism evidence="4 5">
    <name type="scientific">Roridomyces roridus</name>
    <dbReference type="NCBI Taxonomy" id="1738132"/>
    <lineage>
        <taxon>Eukaryota</taxon>
        <taxon>Fungi</taxon>
        <taxon>Dikarya</taxon>
        <taxon>Basidiomycota</taxon>
        <taxon>Agaricomycotina</taxon>
        <taxon>Agaricomycetes</taxon>
        <taxon>Agaricomycetidae</taxon>
        <taxon>Agaricales</taxon>
        <taxon>Marasmiineae</taxon>
        <taxon>Mycenaceae</taxon>
        <taxon>Roridomyces</taxon>
    </lineage>
</organism>
<keyword evidence="1" id="KW-0863">Zinc-finger</keyword>
<proteinExistence type="predicted"/>
<sequence length="176" mass="19948">MPQVAGAHNHYNYNNNDYEVEASRSPESPFLPRVASLGSLRQEDARSLGDVSPFQPSFPSISNSPQYILRSEENTYGSSPPGTATSSSSTAPSQESTSTEKNYSFVALAGNTVRKRPRRRYDEIERLYHCSWPECTKAYGTLNHLNAHVQMQKHGPKRSPNEFKELRKQWRKAKKE</sequence>
<feature type="region of interest" description="Disordered" evidence="2">
    <location>
        <begin position="152"/>
        <end position="176"/>
    </location>
</feature>
<feature type="domain" description="C2H2-type" evidence="3">
    <location>
        <begin position="128"/>
        <end position="159"/>
    </location>
</feature>
<dbReference type="PROSITE" id="PS50157">
    <property type="entry name" value="ZINC_FINGER_C2H2_2"/>
    <property type="match status" value="1"/>
</dbReference>
<evidence type="ECO:0000256" key="1">
    <source>
        <dbReference type="PROSITE-ProRule" id="PRU00042"/>
    </source>
</evidence>
<keyword evidence="5" id="KW-1185">Reference proteome</keyword>
<dbReference type="Proteomes" id="UP001221142">
    <property type="component" value="Unassembled WGS sequence"/>
</dbReference>
<evidence type="ECO:0000313" key="4">
    <source>
        <dbReference type="EMBL" id="KAJ7637192.1"/>
    </source>
</evidence>
<dbReference type="PANTHER" id="PTHR36167:SF3">
    <property type="entry name" value="C2H2 FINGER DOMAIN TRANSCRIPTION FACTOR (EUROFUNG)-RELATED"/>
    <property type="match status" value="1"/>
</dbReference>
<name>A0AAD7C2L1_9AGAR</name>
<dbReference type="InterPro" id="IPR013087">
    <property type="entry name" value="Znf_C2H2_type"/>
</dbReference>
<dbReference type="Gene3D" id="3.30.160.60">
    <property type="entry name" value="Classic Zinc Finger"/>
    <property type="match status" value="1"/>
</dbReference>
<dbReference type="EMBL" id="JARKIF010000006">
    <property type="protein sequence ID" value="KAJ7637192.1"/>
    <property type="molecule type" value="Genomic_DNA"/>
</dbReference>
<accession>A0AAD7C2L1</accession>
<dbReference type="InterPro" id="IPR039327">
    <property type="entry name" value="CON7-like"/>
</dbReference>
<dbReference type="GO" id="GO:0006355">
    <property type="term" value="P:regulation of DNA-templated transcription"/>
    <property type="evidence" value="ECO:0007669"/>
    <property type="project" value="InterPro"/>
</dbReference>
<dbReference type="GO" id="GO:0008270">
    <property type="term" value="F:zinc ion binding"/>
    <property type="evidence" value="ECO:0007669"/>
    <property type="project" value="UniProtKB-KW"/>
</dbReference>
<feature type="compositionally biased region" description="Basic and acidic residues" evidence="2">
    <location>
        <begin position="159"/>
        <end position="168"/>
    </location>
</feature>
<dbReference type="PANTHER" id="PTHR36167">
    <property type="entry name" value="C2H2 FINGER DOMAIN TRANSCRIPTION FACTOR (EUROFUNG)-RELATED"/>
    <property type="match status" value="1"/>
</dbReference>
<protein>
    <recommendedName>
        <fullName evidence="3">C2H2-type domain-containing protein</fullName>
    </recommendedName>
</protein>
<reference evidence="4" key="1">
    <citation type="submission" date="2023-03" db="EMBL/GenBank/DDBJ databases">
        <title>Massive genome expansion in bonnet fungi (Mycena s.s.) driven by repeated elements and novel gene families across ecological guilds.</title>
        <authorList>
            <consortium name="Lawrence Berkeley National Laboratory"/>
            <person name="Harder C.B."/>
            <person name="Miyauchi S."/>
            <person name="Viragh M."/>
            <person name="Kuo A."/>
            <person name="Thoen E."/>
            <person name="Andreopoulos B."/>
            <person name="Lu D."/>
            <person name="Skrede I."/>
            <person name="Drula E."/>
            <person name="Henrissat B."/>
            <person name="Morin E."/>
            <person name="Kohler A."/>
            <person name="Barry K."/>
            <person name="LaButti K."/>
            <person name="Morin E."/>
            <person name="Salamov A."/>
            <person name="Lipzen A."/>
            <person name="Mereny Z."/>
            <person name="Hegedus B."/>
            <person name="Baldrian P."/>
            <person name="Stursova M."/>
            <person name="Weitz H."/>
            <person name="Taylor A."/>
            <person name="Grigoriev I.V."/>
            <person name="Nagy L.G."/>
            <person name="Martin F."/>
            <person name="Kauserud H."/>
        </authorList>
    </citation>
    <scope>NUCLEOTIDE SEQUENCE</scope>
    <source>
        <strain evidence="4">9284</strain>
    </source>
</reference>
<evidence type="ECO:0000259" key="3">
    <source>
        <dbReference type="PROSITE" id="PS50157"/>
    </source>
</evidence>
<comment type="caution">
    <text evidence="4">The sequence shown here is derived from an EMBL/GenBank/DDBJ whole genome shotgun (WGS) entry which is preliminary data.</text>
</comment>
<evidence type="ECO:0000256" key="2">
    <source>
        <dbReference type="SAM" id="MobiDB-lite"/>
    </source>
</evidence>
<feature type="compositionally biased region" description="Polar residues" evidence="2">
    <location>
        <begin position="54"/>
        <end position="66"/>
    </location>
</feature>
<gene>
    <name evidence="4" type="ORF">FB45DRAFT_742712</name>
</gene>
<feature type="non-terminal residue" evidence="4">
    <location>
        <position position="1"/>
    </location>
</feature>
<feature type="compositionally biased region" description="Low complexity" evidence="2">
    <location>
        <begin position="77"/>
        <end position="100"/>
    </location>
</feature>
<keyword evidence="1" id="KW-0479">Metal-binding</keyword>
<keyword evidence="1" id="KW-0862">Zinc</keyword>
<dbReference type="PROSITE" id="PS00028">
    <property type="entry name" value="ZINC_FINGER_C2H2_1"/>
    <property type="match status" value="1"/>
</dbReference>
<feature type="region of interest" description="Disordered" evidence="2">
    <location>
        <begin position="1"/>
        <end position="103"/>
    </location>
</feature>
<evidence type="ECO:0000313" key="5">
    <source>
        <dbReference type="Proteomes" id="UP001221142"/>
    </source>
</evidence>